<dbReference type="InterPro" id="IPR011333">
    <property type="entry name" value="SKP1/BTB/POZ_sf"/>
</dbReference>
<feature type="domain" description="Ion transport" evidence="13">
    <location>
        <begin position="210"/>
        <end position="416"/>
    </location>
</feature>
<dbReference type="Proteomes" id="UP000681722">
    <property type="component" value="Unassembled WGS sequence"/>
</dbReference>
<dbReference type="PANTHER" id="PTHR11537:SF113">
    <property type="entry name" value="POTASSIUM VOLTAGE-GATED CHANNEL PROTEIN SHAKER"/>
    <property type="match status" value="1"/>
</dbReference>
<dbReference type="SUPFAM" id="SSF54695">
    <property type="entry name" value="POZ domain"/>
    <property type="match status" value="1"/>
</dbReference>
<dbReference type="GO" id="GO:0008076">
    <property type="term" value="C:voltage-gated potassium channel complex"/>
    <property type="evidence" value="ECO:0007669"/>
    <property type="project" value="InterPro"/>
</dbReference>
<dbReference type="Pfam" id="PF00520">
    <property type="entry name" value="Ion_trans"/>
    <property type="match status" value="1"/>
</dbReference>
<evidence type="ECO:0000313" key="17">
    <source>
        <dbReference type="Proteomes" id="UP000663829"/>
    </source>
</evidence>
<evidence type="ECO:0000256" key="3">
    <source>
        <dbReference type="ARBA" id="ARBA00022538"/>
    </source>
</evidence>
<dbReference type="Gene3D" id="1.10.287.70">
    <property type="match status" value="1"/>
</dbReference>
<comment type="subcellular location">
    <subcellularLocation>
        <location evidence="1">Membrane</location>
        <topology evidence="1">Multi-pass membrane protein</topology>
    </subcellularLocation>
</comment>
<evidence type="ECO:0000256" key="7">
    <source>
        <dbReference type="ARBA" id="ARBA00022958"/>
    </source>
</evidence>
<keyword evidence="8 12" id="KW-1133">Transmembrane helix</keyword>
<keyword evidence="10 12" id="KW-0472">Membrane</keyword>
<keyword evidence="7" id="KW-0630">Potassium</keyword>
<evidence type="ECO:0000256" key="11">
    <source>
        <dbReference type="ARBA" id="ARBA00023303"/>
    </source>
</evidence>
<feature type="transmembrane region" description="Helical" evidence="12">
    <location>
        <begin position="385"/>
        <end position="412"/>
    </location>
</feature>
<keyword evidence="5" id="KW-0631">Potassium channel</keyword>
<sequence>MEGSAQEALERLLNMTAFFEGEDDRLNINISGTHFEVNVDVLLAFPNTVLGNPGKRARYLAPGSNEYFIPRHATSFESILYYYITDGVLTKSETIPAIVFYEEIRFFELEDKLTQAFYGDYLSMAEEIELEPDKWWKRSMWRALRYPPTGKLGAILSLFSATFNALSLYSLCLETMNSYRSTNDTMWLVTHPLKPENNTLECNQLSLRPYQFIPDFDSTNTILEVCCTIWFWFELIFRTISAPSFSFLINDVYFALDILSILPTVLALLFYRLHTSQLNDEQSFVFEKTRLFDVLSVFKLLRLLRFTKHAQCLKIFIRTLYVSLKDIIMLFTLMIFGALYFGLGEFVLEHYSVENELTTIGEALWHGFTIIITIGYSDITEYRPISYVLALIGVCYGSIVMAITLPSVTAAFQIFQNMKYRKYTIKYAMHE</sequence>
<evidence type="ECO:0000256" key="5">
    <source>
        <dbReference type="ARBA" id="ARBA00022826"/>
    </source>
</evidence>
<accession>A0A814E430</accession>
<dbReference type="OrthoDB" id="9988604at2759"/>
<evidence type="ECO:0000256" key="6">
    <source>
        <dbReference type="ARBA" id="ARBA00022882"/>
    </source>
</evidence>
<keyword evidence="17" id="KW-1185">Reference proteome</keyword>
<feature type="domain" description="Potassium channel tetramerisation-type BTB" evidence="14">
    <location>
        <begin position="26"/>
        <end position="113"/>
    </location>
</feature>
<keyword evidence="2" id="KW-0813">Transport</keyword>
<organism evidence="15 17">
    <name type="scientific">Didymodactylos carnosus</name>
    <dbReference type="NCBI Taxonomy" id="1234261"/>
    <lineage>
        <taxon>Eukaryota</taxon>
        <taxon>Metazoa</taxon>
        <taxon>Spiralia</taxon>
        <taxon>Gnathifera</taxon>
        <taxon>Rotifera</taxon>
        <taxon>Eurotatoria</taxon>
        <taxon>Bdelloidea</taxon>
        <taxon>Philodinida</taxon>
        <taxon>Philodinidae</taxon>
        <taxon>Didymodactylos</taxon>
    </lineage>
</organism>
<feature type="transmembrane region" description="Helical" evidence="12">
    <location>
        <begin position="252"/>
        <end position="271"/>
    </location>
</feature>
<proteinExistence type="predicted"/>
<evidence type="ECO:0000256" key="12">
    <source>
        <dbReference type="SAM" id="Phobius"/>
    </source>
</evidence>
<dbReference type="Proteomes" id="UP000663829">
    <property type="component" value="Unassembled WGS sequence"/>
</dbReference>
<evidence type="ECO:0000313" key="15">
    <source>
        <dbReference type="EMBL" id="CAF0964025.1"/>
    </source>
</evidence>
<evidence type="ECO:0000256" key="2">
    <source>
        <dbReference type="ARBA" id="ARBA00022448"/>
    </source>
</evidence>
<evidence type="ECO:0000259" key="13">
    <source>
        <dbReference type="Pfam" id="PF00520"/>
    </source>
</evidence>
<name>A0A814E430_9BILA</name>
<keyword evidence="4 12" id="KW-0812">Transmembrane</keyword>
<gene>
    <name evidence="15" type="ORF">GPM918_LOCUS11881</name>
    <name evidence="16" type="ORF">SRO942_LOCUS11882</name>
</gene>
<dbReference type="Pfam" id="PF02214">
    <property type="entry name" value="BTB_2"/>
    <property type="match status" value="1"/>
</dbReference>
<dbReference type="GO" id="GO:0005251">
    <property type="term" value="F:delayed rectifier potassium channel activity"/>
    <property type="evidence" value="ECO:0007669"/>
    <property type="project" value="TreeGrafter"/>
</dbReference>
<evidence type="ECO:0000256" key="8">
    <source>
        <dbReference type="ARBA" id="ARBA00022989"/>
    </source>
</evidence>
<dbReference type="PRINTS" id="PR00169">
    <property type="entry name" value="KCHANNEL"/>
</dbReference>
<evidence type="ECO:0000259" key="14">
    <source>
        <dbReference type="Pfam" id="PF02214"/>
    </source>
</evidence>
<keyword evidence="11" id="KW-0407">Ion channel</keyword>
<dbReference type="Gene3D" id="3.30.710.10">
    <property type="entry name" value="Potassium Channel Kv1.1, Chain A"/>
    <property type="match status" value="1"/>
</dbReference>
<keyword evidence="3" id="KW-0633">Potassium transport</keyword>
<dbReference type="Gene3D" id="1.20.120.350">
    <property type="entry name" value="Voltage-gated potassium channels. Chain C"/>
    <property type="match status" value="1"/>
</dbReference>
<protein>
    <submittedName>
        <fullName evidence="15">Uncharacterized protein</fullName>
    </submittedName>
</protein>
<dbReference type="InterPro" id="IPR027359">
    <property type="entry name" value="Volt_channel_dom_sf"/>
</dbReference>
<dbReference type="GO" id="GO:0001508">
    <property type="term" value="P:action potential"/>
    <property type="evidence" value="ECO:0007669"/>
    <property type="project" value="TreeGrafter"/>
</dbReference>
<feature type="transmembrane region" description="Helical" evidence="12">
    <location>
        <begin position="327"/>
        <end position="348"/>
    </location>
</feature>
<evidence type="ECO:0000256" key="10">
    <source>
        <dbReference type="ARBA" id="ARBA00023136"/>
    </source>
</evidence>
<dbReference type="InterPro" id="IPR005821">
    <property type="entry name" value="Ion_trans_dom"/>
</dbReference>
<keyword evidence="9" id="KW-0406">Ion transport</keyword>
<dbReference type="InterPro" id="IPR003131">
    <property type="entry name" value="T1-type_BTB"/>
</dbReference>
<evidence type="ECO:0000313" key="16">
    <source>
        <dbReference type="EMBL" id="CAF3737825.1"/>
    </source>
</evidence>
<dbReference type="GO" id="GO:0051260">
    <property type="term" value="P:protein homooligomerization"/>
    <property type="evidence" value="ECO:0007669"/>
    <property type="project" value="InterPro"/>
</dbReference>
<evidence type="ECO:0000256" key="4">
    <source>
        <dbReference type="ARBA" id="ARBA00022692"/>
    </source>
</evidence>
<dbReference type="AlphaFoldDB" id="A0A814E430"/>
<dbReference type="InterPro" id="IPR028325">
    <property type="entry name" value="VG_K_chnl"/>
</dbReference>
<evidence type="ECO:0000256" key="1">
    <source>
        <dbReference type="ARBA" id="ARBA00004141"/>
    </source>
</evidence>
<reference evidence="15" key="1">
    <citation type="submission" date="2021-02" db="EMBL/GenBank/DDBJ databases">
        <authorList>
            <person name="Nowell W R."/>
        </authorList>
    </citation>
    <scope>NUCLEOTIDE SEQUENCE</scope>
</reference>
<dbReference type="EMBL" id="CAJNOQ010002533">
    <property type="protein sequence ID" value="CAF0964025.1"/>
    <property type="molecule type" value="Genomic_DNA"/>
</dbReference>
<dbReference type="EMBL" id="CAJOBC010002533">
    <property type="protein sequence ID" value="CAF3737825.1"/>
    <property type="molecule type" value="Genomic_DNA"/>
</dbReference>
<dbReference type="PANTHER" id="PTHR11537">
    <property type="entry name" value="VOLTAGE-GATED POTASSIUM CHANNEL"/>
    <property type="match status" value="1"/>
</dbReference>
<evidence type="ECO:0000256" key="9">
    <source>
        <dbReference type="ARBA" id="ARBA00023065"/>
    </source>
</evidence>
<keyword evidence="6" id="KW-0851">Voltage-gated channel</keyword>
<comment type="caution">
    <text evidence="15">The sequence shown here is derived from an EMBL/GenBank/DDBJ whole genome shotgun (WGS) entry which is preliminary data.</text>
</comment>
<dbReference type="SUPFAM" id="SSF81324">
    <property type="entry name" value="Voltage-gated potassium channels"/>
    <property type="match status" value="1"/>
</dbReference>